<organism evidence="2 3">
    <name type="scientific">Lomentospora prolificans</name>
    <dbReference type="NCBI Taxonomy" id="41688"/>
    <lineage>
        <taxon>Eukaryota</taxon>
        <taxon>Fungi</taxon>
        <taxon>Dikarya</taxon>
        <taxon>Ascomycota</taxon>
        <taxon>Pezizomycotina</taxon>
        <taxon>Sordariomycetes</taxon>
        <taxon>Hypocreomycetidae</taxon>
        <taxon>Microascales</taxon>
        <taxon>Microascaceae</taxon>
        <taxon>Lomentospora</taxon>
    </lineage>
</organism>
<dbReference type="GO" id="GO:0051285">
    <property type="term" value="C:cell cortex of cell tip"/>
    <property type="evidence" value="ECO:0007669"/>
    <property type="project" value="TreeGrafter"/>
</dbReference>
<dbReference type="InParanoid" id="A0A2N3N4D6"/>
<dbReference type="InterPro" id="IPR009571">
    <property type="entry name" value="SUR7/Rim9-like_fungi"/>
</dbReference>
<dbReference type="AlphaFoldDB" id="A0A2N3N4D6"/>
<gene>
    <name evidence="2" type="ORF">jhhlp_005888</name>
</gene>
<accession>A0A2N3N4D6</accession>
<dbReference type="STRING" id="41688.A0A2N3N4D6"/>
<dbReference type="VEuPathDB" id="FungiDB:jhhlp_005888"/>
<keyword evidence="1" id="KW-0472">Membrane</keyword>
<keyword evidence="3" id="KW-1185">Reference proteome</keyword>
<dbReference type="OrthoDB" id="4159154at2759"/>
<dbReference type="PANTHER" id="PTHR28019:SF7">
    <property type="entry name" value="SUR7 PROTEIN"/>
    <property type="match status" value="1"/>
</dbReference>
<evidence type="ECO:0000313" key="3">
    <source>
        <dbReference type="Proteomes" id="UP000233524"/>
    </source>
</evidence>
<name>A0A2N3N4D6_9PEZI</name>
<dbReference type="InterPro" id="IPR052413">
    <property type="entry name" value="SUR7_domain"/>
</dbReference>
<evidence type="ECO:0000313" key="2">
    <source>
        <dbReference type="EMBL" id="PKS07286.1"/>
    </source>
</evidence>
<protein>
    <recommendedName>
        <fullName evidence="4">Sur7 protein</fullName>
    </recommendedName>
</protein>
<reference evidence="2 3" key="1">
    <citation type="journal article" date="2017" name="G3 (Bethesda)">
        <title>First Draft Genome Sequence of the Pathogenic Fungus Lomentospora prolificans (Formerly Scedosporium prolificans).</title>
        <authorList>
            <person name="Luo R."/>
            <person name="Zimin A."/>
            <person name="Workman R."/>
            <person name="Fan Y."/>
            <person name="Pertea G."/>
            <person name="Grossman N."/>
            <person name="Wear M.P."/>
            <person name="Jia B."/>
            <person name="Miller H."/>
            <person name="Casadevall A."/>
            <person name="Timp W."/>
            <person name="Zhang S.X."/>
            <person name="Salzberg S.L."/>
        </authorList>
    </citation>
    <scope>NUCLEOTIDE SEQUENCE [LARGE SCALE GENOMIC DNA]</scope>
    <source>
        <strain evidence="2 3">JHH-5317</strain>
    </source>
</reference>
<feature type="transmembrane region" description="Helical" evidence="1">
    <location>
        <begin position="268"/>
        <end position="286"/>
    </location>
</feature>
<evidence type="ECO:0000256" key="1">
    <source>
        <dbReference type="SAM" id="Phobius"/>
    </source>
</evidence>
<dbReference type="GO" id="GO:0005886">
    <property type="term" value="C:plasma membrane"/>
    <property type="evidence" value="ECO:0007669"/>
    <property type="project" value="InterPro"/>
</dbReference>
<proteinExistence type="predicted"/>
<dbReference type="PANTHER" id="PTHR28019">
    <property type="entry name" value="CELL MEMBRANE PROTEIN YLR413W-RELATED"/>
    <property type="match status" value="1"/>
</dbReference>
<dbReference type="Proteomes" id="UP000233524">
    <property type="component" value="Unassembled WGS sequence"/>
</dbReference>
<evidence type="ECO:0008006" key="4">
    <source>
        <dbReference type="Google" id="ProtNLM"/>
    </source>
</evidence>
<feature type="transmembrane region" description="Helical" evidence="1">
    <location>
        <begin position="217"/>
        <end position="247"/>
    </location>
</feature>
<dbReference type="EMBL" id="NLAX01000701">
    <property type="protein sequence ID" value="PKS07286.1"/>
    <property type="molecule type" value="Genomic_DNA"/>
</dbReference>
<feature type="transmembrane region" description="Helical" evidence="1">
    <location>
        <begin position="6"/>
        <end position="25"/>
    </location>
</feature>
<comment type="caution">
    <text evidence="2">The sequence shown here is derived from an EMBL/GenBank/DDBJ whole genome shotgun (WGS) entry which is preliminary data.</text>
</comment>
<dbReference type="GO" id="GO:0031505">
    <property type="term" value="P:fungal-type cell wall organization"/>
    <property type="evidence" value="ECO:0007669"/>
    <property type="project" value="TreeGrafter"/>
</dbReference>
<dbReference type="Pfam" id="PF06687">
    <property type="entry name" value="SUR7"/>
    <property type="match status" value="1"/>
</dbReference>
<feature type="transmembrane region" description="Helical" evidence="1">
    <location>
        <begin position="183"/>
        <end position="211"/>
    </location>
</feature>
<keyword evidence="1" id="KW-0812">Transmembrane</keyword>
<keyword evidence="1" id="KW-1133">Transmembrane helix</keyword>
<sequence>MHFLHIIPLLCLIAGFVLVNLTLFAGDKPGFMEEYAVIRVNMTNFGKDLFGTANDSDNSKDDKGNDNDKGGIGGILSGVLDDAKEKVTDKINDVGNSIAGKIAEELGIDEWYSIHIQEFCQGNFKNDSSGFEVLNCTASSPGNRINLTEILDGELSVGPVDLSMADFRWPSGIQRQIARLNSALHAVFVFYVLAVALSGAAVLCNGVILFLPTFAPLLIIANAVLAGLACVNIGLASAITTIASGMAAETITDLGEFVGVTAAQGTQFLVLTWVAFGIVTVAAGYWGNEFRKVRKTAKEMGRWEMKELSRA</sequence>